<dbReference type="SMART" id="SM00220">
    <property type="entry name" value="S_TKc"/>
    <property type="match status" value="1"/>
</dbReference>
<evidence type="ECO:0000259" key="3">
    <source>
        <dbReference type="PROSITE" id="PS50011"/>
    </source>
</evidence>
<dbReference type="STRING" id="40148.A0A0E0BLZ6"/>
<protein>
    <recommendedName>
        <fullName evidence="3">Protein kinase domain-containing protein</fullName>
    </recommendedName>
</protein>
<dbReference type="Gene3D" id="1.10.510.10">
    <property type="entry name" value="Transferase(Phosphotransferase) domain 1"/>
    <property type="match status" value="2"/>
</dbReference>
<keyword evidence="1" id="KW-0067">ATP-binding</keyword>
<dbReference type="eggNOG" id="KOG1187">
    <property type="taxonomic scope" value="Eukaryota"/>
</dbReference>
<dbReference type="Proteomes" id="UP000026961">
    <property type="component" value="Chromosome 11"/>
</dbReference>
<dbReference type="AlphaFoldDB" id="A0A0E0BLZ6"/>
<accession>A0A0E0BLZ6</accession>
<keyword evidence="1" id="KW-0547">Nucleotide-binding</keyword>
<dbReference type="InterPro" id="IPR000719">
    <property type="entry name" value="Prot_kinase_dom"/>
</dbReference>
<sequence length="548" mass="60654">MAEPPSLRHKHIICLYGCCVLEQEKRQLLPPFRKMKKVEERLIIYEYTNNGSLHDQPARYAAASVVLVVAGEGMRIETLLGVSRAIEYLQSYNERPVIHCDINSSNILFDAAWAPRLADFGASDPEVMRRPEVRRPLAGLGDTLREAHELVMSCQGMTMVGSTRSYLLVFPFVSHIYITRRLDRIYNILLPNDMSTMPSPSSASHSHQVELQENVVLHGDEGEKFTFAELATATNNFAADREIGKGGFGTVYIGYLLPDGRDEVAIKRTHKDETYGTTAKEFMAELRAGTGEAPASSTVPEDEEGGGAPDRLRVHQQRLASRPPARYNAAAVVLVVAGEDVMELEDAHRDTAGRVASHRIPVVLQRATGDHPPRHQLVKHAVRRHLGATLWRLADFGASVRCDHSTRSVPADAFYGKFGYIDLEYATTAIAKPTIDVYSFGVVMLEVLTGMRALFYQEEDVHKVFDCSEEDRNAIPAVLAEVTPPFIEVGEVLDRRPTPEPTARQLEAAELVAQTAARCMRLQGEDRPAISEVVASLEAALELARCDG</sequence>
<reference evidence="4" key="1">
    <citation type="submission" date="2015-04" db="UniProtKB">
        <authorList>
            <consortium name="EnsemblPlants"/>
        </authorList>
    </citation>
    <scope>IDENTIFICATION</scope>
</reference>
<feature type="region of interest" description="Disordered" evidence="2">
    <location>
        <begin position="289"/>
        <end position="309"/>
    </location>
</feature>
<dbReference type="InterPro" id="IPR017441">
    <property type="entry name" value="Protein_kinase_ATP_BS"/>
</dbReference>
<dbReference type="HOGENOM" id="CLU_000288_158_3_1"/>
<dbReference type="PROSITE" id="PS00107">
    <property type="entry name" value="PROTEIN_KINASE_ATP"/>
    <property type="match status" value="1"/>
</dbReference>
<dbReference type="Gramene" id="OGLUM11G21520.1">
    <property type="protein sequence ID" value="OGLUM11G21520.1"/>
    <property type="gene ID" value="OGLUM11G21520"/>
</dbReference>
<feature type="domain" description="Protein kinase" evidence="3">
    <location>
        <begin position="1"/>
        <end position="238"/>
    </location>
</feature>
<dbReference type="PROSITE" id="PS50011">
    <property type="entry name" value="PROTEIN_KINASE_DOM"/>
    <property type="match status" value="2"/>
</dbReference>
<dbReference type="PANTHER" id="PTHR46146:SF7">
    <property type="entry name" value="OS11G0664000 PROTEIN"/>
    <property type="match status" value="1"/>
</dbReference>
<dbReference type="EnsemblPlants" id="OGLUM11G21520.1">
    <property type="protein sequence ID" value="OGLUM11G21520.1"/>
    <property type="gene ID" value="OGLUM11G21520"/>
</dbReference>
<evidence type="ECO:0000256" key="2">
    <source>
        <dbReference type="SAM" id="MobiDB-lite"/>
    </source>
</evidence>
<organism evidence="4">
    <name type="scientific">Oryza glumipatula</name>
    <dbReference type="NCBI Taxonomy" id="40148"/>
    <lineage>
        <taxon>Eukaryota</taxon>
        <taxon>Viridiplantae</taxon>
        <taxon>Streptophyta</taxon>
        <taxon>Embryophyta</taxon>
        <taxon>Tracheophyta</taxon>
        <taxon>Spermatophyta</taxon>
        <taxon>Magnoliopsida</taxon>
        <taxon>Liliopsida</taxon>
        <taxon>Poales</taxon>
        <taxon>Poaceae</taxon>
        <taxon>BOP clade</taxon>
        <taxon>Oryzoideae</taxon>
        <taxon>Oryzeae</taxon>
        <taxon>Oryzinae</taxon>
        <taxon>Oryza</taxon>
    </lineage>
</organism>
<dbReference type="PANTHER" id="PTHR46146">
    <property type="entry name" value="SERINE/THREONINE-PROTEIN KINASE-LIKE PROTEIN CCR4"/>
    <property type="match status" value="1"/>
</dbReference>
<dbReference type="GO" id="GO:0004672">
    <property type="term" value="F:protein kinase activity"/>
    <property type="evidence" value="ECO:0007669"/>
    <property type="project" value="InterPro"/>
</dbReference>
<feature type="domain" description="Protein kinase" evidence="3">
    <location>
        <begin position="237"/>
        <end position="541"/>
    </location>
</feature>
<dbReference type="InterPro" id="IPR011009">
    <property type="entry name" value="Kinase-like_dom_sf"/>
</dbReference>
<keyword evidence="5" id="KW-1185">Reference proteome</keyword>
<feature type="binding site" evidence="1">
    <location>
        <position position="267"/>
    </location>
    <ligand>
        <name>ATP</name>
        <dbReference type="ChEBI" id="CHEBI:30616"/>
    </ligand>
</feature>
<name>A0A0E0BLZ6_9ORYZ</name>
<dbReference type="Gene3D" id="3.30.200.20">
    <property type="entry name" value="Phosphorylase Kinase, domain 1"/>
    <property type="match status" value="1"/>
</dbReference>
<evidence type="ECO:0000313" key="4">
    <source>
        <dbReference type="EnsemblPlants" id="OGLUM11G21520.1"/>
    </source>
</evidence>
<dbReference type="SUPFAM" id="SSF56112">
    <property type="entry name" value="Protein kinase-like (PK-like)"/>
    <property type="match status" value="3"/>
</dbReference>
<proteinExistence type="predicted"/>
<dbReference type="Pfam" id="PF00069">
    <property type="entry name" value="Pkinase"/>
    <property type="match status" value="1"/>
</dbReference>
<evidence type="ECO:0000256" key="1">
    <source>
        <dbReference type="PROSITE-ProRule" id="PRU10141"/>
    </source>
</evidence>
<reference evidence="4" key="2">
    <citation type="submission" date="2018-05" db="EMBL/GenBank/DDBJ databases">
        <title>OgluRS3 (Oryza glumaepatula Reference Sequence Version 3).</title>
        <authorList>
            <person name="Zhang J."/>
            <person name="Kudrna D."/>
            <person name="Lee S."/>
            <person name="Talag J."/>
            <person name="Welchert J."/>
            <person name="Wing R.A."/>
        </authorList>
    </citation>
    <scope>NUCLEOTIDE SEQUENCE [LARGE SCALE GENOMIC DNA]</scope>
</reference>
<dbReference type="GO" id="GO:0005524">
    <property type="term" value="F:ATP binding"/>
    <property type="evidence" value="ECO:0007669"/>
    <property type="project" value="UniProtKB-UniRule"/>
</dbReference>
<evidence type="ECO:0000313" key="5">
    <source>
        <dbReference type="Proteomes" id="UP000026961"/>
    </source>
</evidence>